<dbReference type="Pfam" id="PF02537">
    <property type="entry name" value="CRCB"/>
    <property type="match status" value="1"/>
</dbReference>
<dbReference type="GO" id="GO:0062054">
    <property type="term" value="F:fluoride channel activity"/>
    <property type="evidence" value="ECO:0007669"/>
    <property type="project" value="UniProtKB-UniRule"/>
</dbReference>
<sequence>MTPLLVVLGAAAGAPLRLLVTRLAARRGGEPARGTFAVNVAGSALLGALLGSADPAPAVVALVGTGFCGALTTFSTFGADVLRLAEERTLVRAVGHLAATLVVGMGAAAAGYLLMSG</sequence>
<dbReference type="GO" id="GO:0046872">
    <property type="term" value="F:metal ion binding"/>
    <property type="evidence" value="ECO:0007669"/>
    <property type="project" value="UniProtKB-KW"/>
</dbReference>
<feature type="binding site" evidence="10">
    <location>
        <position position="69"/>
    </location>
    <ligand>
        <name>Na(+)</name>
        <dbReference type="ChEBI" id="CHEBI:29101"/>
        <note>structural</note>
    </ligand>
</feature>
<proteinExistence type="inferred from homology"/>
<dbReference type="Proteomes" id="UP000198589">
    <property type="component" value="Unassembled WGS sequence"/>
</dbReference>
<dbReference type="PANTHER" id="PTHR28259:SF1">
    <property type="entry name" value="FLUORIDE EXPORT PROTEIN 1-RELATED"/>
    <property type="match status" value="1"/>
</dbReference>
<keyword evidence="3 10" id="KW-0812">Transmembrane</keyword>
<keyword evidence="4 10" id="KW-1133">Transmembrane helix</keyword>
<keyword evidence="2 10" id="KW-1003">Cell membrane</keyword>
<comment type="catalytic activity">
    <reaction evidence="8">
        <text>fluoride(in) = fluoride(out)</text>
        <dbReference type="Rhea" id="RHEA:76159"/>
        <dbReference type="ChEBI" id="CHEBI:17051"/>
    </reaction>
    <physiologicalReaction direction="left-to-right" evidence="8">
        <dbReference type="Rhea" id="RHEA:76160"/>
    </physiologicalReaction>
</comment>
<reference evidence="12" key="1">
    <citation type="submission" date="2016-10" db="EMBL/GenBank/DDBJ databases">
        <authorList>
            <person name="Varghese N."/>
            <person name="Submissions S."/>
        </authorList>
    </citation>
    <scope>NUCLEOTIDE SEQUENCE [LARGE SCALE GENOMIC DNA]</scope>
    <source>
        <strain evidence="12">DSM 46838</strain>
    </source>
</reference>
<keyword evidence="10" id="KW-0915">Sodium</keyword>
<comment type="subcellular location">
    <subcellularLocation>
        <location evidence="1 10">Cell membrane</location>
        <topology evidence="1 10">Multi-pass membrane protein</topology>
    </subcellularLocation>
</comment>
<evidence type="ECO:0000256" key="3">
    <source>
        <dbReference type="ARBA" id="ARBA00022692"/>
    </source>
</evidence>
<gene>
    <name evidence="10" type="primary">fluC</name>
    <name evidence="10" type="synonym">crcB</name>
    <name evidence="11" type="ORF">SAMN05216574_12041</name>
</gene>
<accession>A0A1I2K8T0</accession>
<keyword evidence="5 10" id="KW-0472">Membrane</keyword>
<keyword evidence="10" id="KW-0479">Metal-binding</keyword>
<evidence type="ECO:0000256" key="1">
    <source>
        <dbReference type="ARBA" id="ARBA00004651"/>
    </source>
</evidence>
<feature type="binding site" evidence="10">
    <location>
        <position position="72"/>
    </location>
    <ligand>
        <name>Na(+)</name>
        <dbReference type="ChEBI" id="CHEBI:29101"/>
        <note>structural</note>
    </ligand>
</feature>
<evidence type="ECO:0000256" key="6">
    <source>
        <dbReference type="ARBA" id="ARBA00023303"/>
    </source>
</evidence>
<dbReference type="RefSeq" id="WP_092202588.1">
    <property type="nucleotide sequence ID" value="NZ_FOND01000020.1"/>
</dbReference>
<dbReference type="PANTHER" id="PTHR28259">
    <property type="entry name" value="FLUORIDE EXPORT PROTEIN 1-RELATED"/>
    <property type="match status" value="1"/>
</dbReference>
<protein>
    <recommendedName>
        <fullName evidence="10">Fluoride-specific ion channel FluC</fullName>
    </recommendedName>
</protein>
<comment type="similarity">
    <text evidence="7 10">Belongs to the fluoride channel Fluc/FEX (TC 1.A.43) family.</text>
</comment>
<comment type="activity regulation">
    <text evidence="10">Na(+) is not transported, but it plays an essential structural role and its presence is essential for fluoride channel function.</text>
</comment>
<dbReference type="HAMAP" id="MF_00454">
    <property type="entry name" value="FluC"/>
    <property type="match status" value="1"/>
</dbReference>
<feature type="transmembrane region" description="Helical" evidence="10">
    <location>
        <begin position="59"/>
        <end position="82"/>
    </location>
</feature>
<dbReference type="GO" id="GO:0140114">
    <property type="term" value="P:cellular detoxification of fluoride"/>
    <property type="evidence" value="ECO:0007669"/>
    <property type="project" value="UniProtKB-UniRule"/>
</dbReference>
<evidence type="ECO:0000256" key="5">
    <source>
        <dbReference type="ARBA" id="ARBA00023136"/>
    </source>
</evidence>
<keyword evidence="12" id="KW-1185">Reference proteome</keyword>
<comment type="function">
    <text evidence="9 10">Fluoride-specific ion channel. Important for reducing fluoride concentration in the cell, thus reducing its toxicity.</text>
</comment>
<keyword evidence="6 10" id="KW-0407">Ion channel</keyword>
<evidence type="ECO:0000256" key="10">
    <source>
        <dbReference type="HAMAP-Rule" id="MF_00454"/>
    </source>
</evidence>
<organism evidence="11 12">
    <name type="scientific">Blastococcus tunisiensis</name>
    <dbReference type="NCBI Taxonomy" id="1798228"/>
    <lineage>
        <taxon>Bacteria</taxon>
        <taxon>Bacillati</taxon>
        <taxon>Actinomycetota</taxon>
        <taxon>Actinomycetes</taxon>
        <taxon>Geodermatophilales</taxon>
        <taxon>Geodermatophilaceae</taxon>
        <taxon>Blastococcus</taxon>
    </lineage>
</organism>
<dbReference type="AlphaFoldDB" id="A0A1I2K8T0"/>
<evidence type="ECO:0000313" key="12">
    <source>
        <dbReference type="Proteomes" id="UP000198589"/>
    </source>
</evidence>
<evidence type="ECO:0000256" key="9">
    <source>
        <dbReference type="ARBA" id="ARBA00049940"/>
    </source>
</evidence>
<evidence type="ECO:0000256" key="2">
    <source>
        <dbReference type="ARBA" id="ARBA00022475"/>
    </source>
</evidence>
<feature type="transmembrane region" description="Helical" evidence="10">
    <location>
        <begin position="36"/>
        <end position="53"/>
    </location>
</feature>
<dbReference type="OrthoDB" id="5148600at2"/>
<feature type="transmembrane region" description="Helical" evidence="10">
    <location>
        <begin position="6"/>
        <end position="24"/>
    </location>
</feature>
<dbReference type="EMBL" id="FOND01000020">
    <property type="protein sequence ID" value="SFF63545.1"/>
    <property type="molecule type" value="Genomic_DNA"/>
</dbReference>
<feature type="transmembrane region" description="Helical" evidence="10">
    <location>
        <begin position="94"/>
        <end position="115"/>
    </location>
</feature>
<evidence type="ECO:0000256" key="8">
    <source>
        <dbReference type="ARBA" id="ARBA00035585"/>
    </source>
</evidence>
<keyword evidence="10" id="KW-0406">Ion transport</keyword>
<dbReference type="InterPro" id="IPR003691">
    <property type="entry name" value="FluC"/>
</dbReference>
<dbReference type="STRING" id="1798228.SAMN05216574_12041"/>
<evidence type="ECO:0000256" key="7">
    <source>
        <dbReference type="ARBA" id="ARBA00035120"/>
    </source>
</evidence>
<keyword evidence="10" id="KW-0813">Transport</keyword>
<evidence type="ECO:0000256" key="4">
    <source>
        <dbReference type="ARBA" id="ARBA00022989"/>
    </source>
</evidence>
<dbReference type="GO" id="GO:0005886">
    <property type="term" value="C:plasma membrane"/>
    <property type="evidence" value="ECO:0007669"/>
    <property type="project" value="UniProtKB-SubCell"/>
</dbReference>
<evidence type="ECO:0000313" key="11">
    <source>
        <dbReference type="EMBL" id="SFF63545.1"/>
    </source>
</evidence>
<name>A0A1I2K8T0_9ACTN</name>